<evidence type="ECO:0000313" key="2">
    <source>
        <dbReference type="EMBL" id="TPP56227.1"/>
    </source>
</evidence>
<dbReference type="SUPFAM" id="SSF47031">
    <property type="entry name" value="Second domain of FERM"/>
    <property type="match status" value="1"/>
</dbReference>
<dbReference type="OrthoDB" id="6108017at2759"/>
<dbReference type="SUPFAM" id="SSF50729">
    <property type="entry name" value="PH domain-like"/>
    <property type="match status" value="1"/>
</dbReference>
<dbReference type="Pfam" id="PF00373">
    <property type="entry name" value="FERM_M"/>
    <property type="match status" value="1"/>
</dbReference>
<organism evidence="2 3">
    <name type="scientific">Fasciola gigantica</name>
    <name type="common">Giant liver fluke</name>
    <dbReference type="NCBI Taxonomy" id="46835"/>
    <lineage>
        <taxon>Eukaryota</taxon>
        <taxon>Metazoa</taxon>
        <taxon>Spiralia</taxon>
        <taxon>Lophotrochozoa</taxon>
        <taxon>Platyhelminthes</taxon>
        <taxon>Trematoda</taxon>
        <taxon>Digenea</taxon>
        <taxon>Plagiorchiida</taxon>
        <taxon>Echinostomata</taxon>
        <taxon>Echinostomatoidea</taxon>
        <taxon>Fasciolidae</taxon>
        <taxon>Fasciola</taxon>
    </lineage>
</organism>
<dbReference type="STRING" id="46835.A0A504YER8"/>
<dbReference type="Pfam" id="PF02174">
    <property type="entry name" value="IRS"/>
    <property type="match status" value="1"/>
</dbReference>
<keyword evidence="3" id="KW-1185">Reference proteome</keyword>
<dbReference type="Gene3D" id="2.30.29.30">
    <property type="entry name" value="Pleckstrin-homology domain (PH domain)/Phosphotyrosine-binding domain (PTB)"/>
    <property type="match status" value="1"/>
</dbReference>
<evidence type="ECO:0000313" key="3">
    <source>
        <dbReference type="Proteomes" id="UP000316759"/>
    </source>
</evidence>
<dbReference type="Proteomes" id="UP000316759">
    <property type="component" value="Unassembled WGS sequence"/>
</dbReference>
<feature type="non-terminal residue" evidence="2">
    <location>
        <position position="1"/>
    </location>
</feature>
<dbReference type="InterPro" id="IPR035963">
    <property type="entry name" value="FERM_2"/>
</dbReference>
<dbReference type="PANTHER" id="PTHR22692">
    <property type="entry name" value="MYOSIN VII, XV"/>
    <property type="match status" value="1"/>
</dbReference>
<accession>A0A504YER8</accession>
<dbReference type="PROSITE" id="PS50057">
    <property type="entry name" value="FERM_3"/>
    <property type="match status" value="1"/>
</dbReference>
<dbReference type="EMBL" id="SUNJ01014822">
    <property type="protein sequence ID" value="TPP56227.1"/>
    <property type="molecule type" value="Genomic_DNA"/>
</dbReference>
<comment type="caution">
    <text evidence="2">The sequence shown here is derived from an EMBL/GenBank/DDBJ whole genome shotgun (WGS) entry which is preliminary data.</text>
</comment>
<dbReference type="CDD" id="cd14473">
    <property type="entry name" value="FERM_B-lobe"/>
    <property type="match status" value="1"/>
</dbReference>
<protein>
    <submittedName>
        <fullName evidence="2">Unconventional myosin heavy chain 6</fullName>
    </submittedName>
</protein>
<dbReference type="InterPro" id="IPR011993">
    <property type="entry name" value="PH-like_dom_sf"/>
</dbReference>
<evidence type="ECO:0000259" key="1">
    <source>
        <dbReference type="PROSITE" id="PS50057"/>
    </source>
</evidence>
<dbReference type="InterPro" id="IPR019748">
    <property type="entry name" value="FERM_central"/>
</dbReference>
<dbReference type="PANTHER" id="PTHR22692:SF33">
    <property type="entry name" value="MYOSIN"/>
    <property type="match status" value="1"/>
</dbReference>
<reference evidence="2 3" key="1">
    <citation type="submission" date="2019-04" db="EMBL/GenBank/DDBJ databases">
        <title>Annotation for the trematode Fasciola gigantica.</title>
        <authorList>
            <person name="Choi Y.-J."/>
        </authorList>
    </citation>
    <scope>NUCLEOTIDE SEQUENCE [LARGE SCALE GENOMIC DNA]</scope>
    <source>
        <strain evidence="2">Uganda_cow_1</strain>
    </source>
</reference>
<proteinExistence type="predicted"/>
<dbReference type="GO" id="GO:0005737">
    <property type="term" value="C:cytoplasm"/>
    <property type="evidence" value="ECO:0007669"/>
    <property type="project" value="UniProtKB-SubCell"/>
</dbReference>
<name>A0A504YER8_FASGI</name>
<dbReference type="InterPro" id="IPR000299">
    <property type="entry name" value="FERM_domain"/>
</dbReference>
<feature type="domain" description="FERM" evidence="1">
    <location>
        <begin position="1"/>
        <end position="184"/>
    </location>
</feature>
<gene>
    <name evidence="2" type="ORF">FGIG_02075</name>
</gene>
<dbReference type="AlphaFoldDB" id="A0A504YER8"/>
<dbReference type="InterPro" id="IPR051567">
    <property type="entry name" value="Unconventional_Myosin_ATPase"/>
</dbReference>
<dbReference type="InterPro" id="IPR002404">
    <property type="entry name" value="IRS_PTB"/>
</dbReference>
<sequence length="187" mass="21076">EMAAFLSGCHCVNLDQAAELAALAMVTLGYRALENTKMLDGLVPRSMRSLMSDDDWLVKIMNVARSLTKFTKEETCLVFLKLLHELPTFGSAFFDVTQSRNPSFPERLILAVNQNGILVLDSYKKSILTNYPYGNLVNWSFTVRSISLWFGNLVNCTTFNCETLMGYKIGELIQAYHKQLEAVENTT</sequence>